<dbReference type="Proteomes" id="UP000676246">
    <property type="component" value="Unassembled WGS sequence"/>
</dbReference>
<accession>A0A940YKS2</accession>
<proteinExistence type="predicted"/>
<name>A0A940YKS2_9BURK</name>
<dbReference type="AlphaFoldDB" id="A0A940YKS2"/>
<protein>
    <recommendedName>
        <fullName evidence="4">DUF1161 domain-containing protein</fullName>
    </recommendedName>
</protein>
<evidence type="ECO:0000313" key="3">
    <source>
        <dbReference type="Proteomes" id="UP000676246"/>
    </source>
</evidence>
<keyword evidence="3" id="KW-1185">Reference proteome</keyword>
<keyword evidence="1" id="KW-0732">Signal</keyword>
<feature type="chain" id="PRO_5037828409" description="DUF1161 domain-containing protein" evidence="1">
    <location>
        <begin position="21"/>
        <end position="106"/>
    </location>
</feature>
<evidence type="ECO:0008006" key="4">
    <source>
        <dbReference type="Google" id="ProtNLM"/>
    </source>
</evidence>
<evidence type="ECO:0000313" key="2">
    <source>
        <dbReference type="EMBL" id="MBQ0931619.1"/>
    </source>
</evidence>
<evidence type="ECO:0000256" key="1">
    <source>
        <dbReference type="SAM" id="SignalP"/>
    </source>
</evidence>
<organism evidence="2 3">
    <name type="scientific">Ideonella alba</name>
    <dbReference type="NCBI Taxonomy" id="2824118"/>
    <lineage>
        <taxon>Bacteria</taxon>
        <taxon>Pseudomonadati</taxon>
        <taxon>Pseudomonadota</taxon>
        <taxon>Betaproteobacteria</taxon>
        <taxon>Burkholderiales</taxon>
        <taxon>Sphaerotilaceae</taxon>
        <taxon>Ideonella</taxon>
    </lineage>
</organism>
<dbReference type="EMBL" id="JAGQDD010000009">
    <property type="protein sequence ID" value="MBQ0931619.1"/>
    <property type="molecule type" value="Genomic_DNA"/>
</dbReference>
<dbReference type="RefSeq" id="WP_210854587.1">
    <property type="nucleotide sequence ID" value="NZ_JAGQDD010000009.1"/>
</dbReference>
<feature type="signal peptide" evidence="1">
    <location>
        <begin position="1"/>
        <end position="20"/>
    </location>
</feature>
<sequence length="106" mass="10995">MRPACLLPLAVLLAPAWAGAVSCEDLREQVLGRYRANGVADAQIDIVEPAAPGREVGRCDRGAHKLVLRARGAGAAPVAASAPPPRAVITECDDGRTVTTGRCRPS</sequence>
<gene>
    <name evidence="2" type="ORF">KAK03_14120</name>
</gene>
<reference evidence="2 3" key="1">
    <citation type="submission" date="2021-04" db="EMBL/GenBank/DDBJ databases">
        <title>The genome sequence of Ideonella sp. 3Y2.</title>
        <authorList>
            <person name="Liu Y."/>
        </authorList>
    </citation>
    <scope>NUCLEOTIDE SEQUENCE [LARGE SCALE GENOMIC DNA]</scope>
    <source>
        <strain evidence="2 3">3Y2</strain>
    </source>
</reference>
<comment type="caution">
    <text evidence="2">The sequence shown here is derived from an EMBL/GenBank/DDBJ whole genome shotgun (WGS) entry which is preliminary data.</text>
</comment>
<dbReference type="PROSITE" id="PS51257">
    <property type="entry name" value="PROKAR_LIPOPROTEIN"/>
    <property type="match status" value="1"/>
</dbReference>